<gene>
    <name evidence="2" type="ORF">BJ322DRAFT_1020893</name>
</gene>
<reference evidence="2" key="1">
    <citation type="journal article" date="2020" name="Nat. Commun.">
        <title>Large-scale genome sequencing of mycorrhizal fungi provides insights into the early evolution of symbiotic traits.</title>
        <authorList>
            <person name="Miyauchi S."/>
            <person name="Kiss E."/>
            <person name="Kuo A."/>
            <person name="Drula E."/>
            <person name="Kohler A."/>
            <person name="Sanchez-Garcia M."/>
            <person name="Morin E."/>
            <person name="Andreopoulos B."/>
            <person name="Barry K.W."/>
            <person name="Bonito G."/>
            <person name="Buee M."/>
            <person name="Carver A."/>
            <person name="Chen C."/>
            <person name="Cichocki N."/>
            <person name="Clum A."/>
            <person name="Culley D."/>
            <person name="Crous P.W."/>
            <person name="Fauchery L."/>
            <person name="Girlanda M."/>
            <person name="Hayes R.D."/>
            <person name="Keri Z."/>
            <person name="LaButti K."/>
            <person name="Lipzen A."/>
            <person name="Lombard V."/>
            <person name="Magnuson J."/>
            <person name="Maillard F."/>
            <person name="Murat C."/>
            <person name="Nolan M."/>
            <person name="Ohm R.A."/>
            <person name="Pangilinan J."/>
            <person name="Pereira M.F."/>
            <person name="Perotto S."/>
            <person name="Peter M."/>
            <person name="Pfister S."/>
            <person name="Riley R."/>
            <person name="Sitrit Y."/>
            <person name="Stielow J.B."/>
            <person name="Szollosi G."/>
            <person name="Zifcakova L."/>
            <person name="Stursova M."/>
            <person name="Spatafora J.W."/>
            <person name="Tedersoo L."/>
            <person name="Vaario L.M."/>
            <person name="Yamada A."/>
            <person name="Yan M."/>
            <person name="Wang P."/>
            <person name="Xu J."/>
            <person name="Bruns T."/>
            <person name="Baldrian P."/>
            <person name="Vilgalys R."/>
            <person name="Dunand C."/>
            <person name="Henrissat B."/>
            <person name="Grigoriev I.V."/>
            <person name="Hibbett D."/>
            <person name="Nagy L.G."/>
            <person name="Martin F.M."/>
        </authorList>
    </citation>
    <scope>NUCLEOTIDE SEQUENCE</scope>
    <source>
        <strain evidence="2">UH-Tt-Lm1</strain>
    </source>
</reference>
<evidence type="ECO:0000313" key="3">
    <source>
        <dbReference type="Proteomes" id="UP000736335"/>
    </source>
</evidence>
<dbReference type="AlphaFoldDB" id="A0A9P6L7C0"/>
<comment type="caution">
    <text evidence="2">The sequence shown here is derived from an EMBL/GenBank/DDBJ whole genome shotgun (WGS) entry which is preliminary data.</text>
</comment>
<feature type="compositionally biased region" description="Basic and acidic residues" evidence="1">
    <location>
        <begin position="252"/>
        <end position="261"/>
    </location>
</feature>
<proteinExistence type="predicted"/>
<evidence type="ECO:0000313" key="2">
    <source>
        <dbReference type="EMBL" id="KAF9785352.1"/>
    </source>
</evidence>
<organism evidence="2 3">
    <name type="scientific">Thelephora terrestris</name>
    <dbReference type="NCBI Taxonomy" id="56493"/>
    <lineage>
        <taxon>Eukaryota</taxon>
        <taxon>Fungi</taxon>
        <taxon>Dikarya</taxon>
        <taxon>Basidiomycota</taxon>
        <taxon>Agaricomycotina</taxon>
        <taxon>Agaricomycetes</taxon>
        <taxon>Thelephorales</taxon>
        <taxon>Thelephoraceae</taxon>
        <taxon>Thelephora</taxon>
    </lineage>
</organism>
<name>A0A9P6L7C0_9AGAM</name>
<feature type="compositionally biased region" description="Basic and acidic residues" evidence="1">
    <location>
        <begin position="1"/>
        <end position="15"/>
    </location>
</feature>
<keyword evidence="3" id="KW-1185">Reference proteome</keyword>
<evidence type="ECO:0000256" key="1">
    <source>
        <dbReference type="SAM" id="MobiDB-lite"/>
    </source>
</evidence>
<feature type="region of interest" description="Disordered" evidence="1">
    <location>
        <begin position="371"/>
        <end position="390"/>
    </location>
</feature>
<dbReference type="EMBL" id="WIUZ02000007">
    <property type="protein sequence ID" value="KAF9785352.1"/>
    <property type="molecule type" value="Genomic_DNA"/>
</dbReference>
<dbReference type="Proteomes" id="UP000736335">
    <property type="component" value="Unassembled WGS sequence"/>
</dbReference>
<sequence>MKRDKTRNEGKEKGLAKWSRRNRWGGTGIDQSYDNVRRARGEWGSAAAPDGMRWSRIDRKGKMISRRGRKCSPQSTMRHGRREKGRDLPSGADGIGGTGLASTNRKTTSTEHVGEWGRAAAPDGMRWSRIDRKGKMISRRGRRCSPQSAIRHGTREKGRDLPNGADGIGGAGLASTNRNATSLEHMISKRGKKRSESGMRGSGGQTSVGQSKRSIHEGRESMGRGCCSRRNATTEETGGKRKRIAKQGMGEAGRDDEPMRGKRDCQLHNGAKDGIGATDIGQSEALHKKHPLSSSEGRLPKGNPISEKYPGGKTDYPPNLEAGSSARLRNERYGCHVIAKQSGGTDRPKRVAAYVARGGEEREVGLGNVAAGGGRGEGGPFPTQEFAGGPHRELRTRDARFFADRGMPARHHGRSSRFARLLPSLTLGMATQGPVLAEKIDIFGKIIIIYRGKGCGAPLAAIGNNPNMASWDWPNLET</sequence>
<protein>
    <submittedName>
        <fullName evidence="2">Uncharacterized protein</fullName>
    </submittedName>
</protein>
<reference evidence="2" key="2">
    <citation type="submission" date="2020-11" db="EMBL/GenBank/DDBJ databases">
        <authorList>
            <consortium name="DOE Joint Genome Institute"/>
            <person name="Kuo A."/>
            <person name="Miyauchi S."/>
            <person name="Kiss E."/>
            <person name="Drula E."/>
            <person name="Kohler A."/>
            <person name="Sanchez-Garcia M."/>
            <person name="Andreopoulos B."/>
            <person name="Barry K.W."/>
            <person name="Bonito G."/>
            <person name="Buee M."/>
            <person name="Carver A."/>
            <person name="Chen C."/>
            <person name="Cichocki N."/>
            <person name="Clum A."/>
            <person name="Culley D."/>
            <person name="Crous P.W."/>
            <person name="Fauchery L."/>
            <person name="Girlanda M."/>
            <person name="Hayes R."/>
            <person name="Keri Z."/>
            <person name="Labutti K."/>
            <person name="Lipzen A."/>
            <person name="Lombard V."/>
            <person name="Magnuson J."/>
            <person name="Maillard F."/>
            <person name="Morin E."/>
            <person name="Murat C."/>
            <person name="Nolan M."/>
            <person name="Ohm R."/>
            <person name="Pangilinan J."/>
            <person name="Pereira M."/>
            <person name="Perotto S."/>
            <person name="Peter M."/>
            <person name="Riley R."/>
            <person name="Sitrit Y."/>
            <person name="Stielow B."/>
            <person name="Szollosi G."/>
            <person name="Zifcakova L."/>
            <person name="Stursova M."/>
            <person name="Spatafora J.W."/>
            <person name="Tedersoo L."/>
            <person name="Vaario L.-M."/>
            <person name="Yamada A."/>
            <person name="Yan M."/>
            <person name="Wang P."/>
            <person name="Xu J."/>
            <person name="Bruns T."/>
            <person name="Baldrian P."/>
            <person name="Vilgalys R."/>
            <person name="Henrissat B."/>
            <person name="Grigoriev I.V."/>
            <person name="Hibbett D."/>
            <person name="Nagy L.G."/>
            <person name="Martin F.M."/>
        </authorList>
    </citation>
    <scope>NUCLEOTIDE SEQUENCE</scope>
    <source>
        <strain evidence="2">UH-Tt-Lm1</strain>
    </source>
</reference>
<accession>A0A9P6L7C0</accession>
<feature type="region of interest" description="Disordered" evidence="1">
    <location>
        <begin position="130"/>
        <end position="261"/>
    </location>
</feature>
<feature type="region of interest" description="Disordered" evidence="1">
    <location>
        <begin position="1"/>
        <end position="111"/>
    </location>
</feature>
<feature type="region of interest" description="Disordered" evidence="1">
    <location>
        <begin position="284"/>
        <end position="323"/>
    </location>
</feature>